<dbReference type="AlphaFoldDB" id="A0A3A1NNL5"/>
<feature type="domain" description="Glycosyltransferase 2-like" evidence="1">
    <location>
        <begin position="7"/>
        <end position="173"/>
    </location>
</feature>
<dbReference type="OrthoDB" id="597270at2"/>
<dbReference type="GO" id="GO:0016758">
    <property type="term" value="F:hexosyltransferase activity"/>
    <property type="evidence" value="ECO:0007669"/>
    <property type="project" value="UniProtKB-ARBA"/>
</dbReference>
<dbReference type="Gene3D" id="3.90.550.10">
    <property type="entry name" value="Spore Coat Polysaccharide Biosynthesis Protein SpsA, Chain A"/>
    <property type="match status" value="1"/>
</dbReference>
<comment type="caution">
    <text evidence="2">The sequence shown here is derived from an EMBL/GenBank/DDBJ whole genome shotgun (WGS) entry which is preliminary data.</text>
</comment>
<evidence type="ECO:0000313" key="4">
    <source>
        <dbReference type="Proteomes" id="UP000266691"/>
    </source>
</evidence>
<dbReference type="EMBL" id="VNWK01000013">
    <property type="protein sequence ID" value="TXJ98661.1"/>
    <property type="molecule type" value="Genomic_DNA"/>
</dbReference>
<reference evidence="2 4" key="1">
    <citation type="submission" date="2018-08" db="EMBL/GenBank/DDBJ databases">
        <title>Proposal of Muricauda 72 sp.nov. and Muricauda NH166 sp.nov., isolated from seawater.</title>
        <authorList>
            <person name="Cheng H."/>
            <person name="Wu Y.-H."/>
            <person name="Guo L.-L."/>
            <person name="Xu X.-W."/>
        </authorList>
    </citation>
    <scope>NUCLEOTIDE SEQUENCE [LARGE SCALE GENOMIC DNA]</scope>
    <source>
        <strain evidence="2 4">72</strain>
    </source>
</reference>
<keyword evidence="5" id="KW-1185">Reference proteome</keyword>
<organism evidence="2 4">
    <name type="scientific">Flagellimonas pelagia</name>
    <dbReference type="NCBI Taxonomy" id="2306998"/>
    <lineage>
        <taxon>Bacteria</taxon>
        <taxon>Pseudomonadati</taxon>
        <taxon>Bacteroidota</taxon>
        <taxon>Flavobacteriia</taxon>
        <taxon>Flavobacteriales</taxon>
        <taxon>Flavobacteriaceae</taxon>
        <taxon>Flagellimonas</taxon>
    </lineage>
</organism>
<dbReference type="PANTHER" id="PTHR22916">
    <property type="entry name" value="GLYCOSYLTRANSFERASE"/>
    <property type="match status" value="1"/>
</dbReference>
<evidence type="ECO:0000259" key="1">
    <source>
        <dbReference type="Pfam" id="PF00535"/>
    </source>
</evidence>
<evidence type="ECO:0000313" key="2">
    <source>
        <dbReference type="EMBL" id="RIV45901.1"/>
    </source>
</evidence>
<evidence type="ECO:0000313" key="5">
    <source>
        <dbReference type="Proteomes" id="UP000321621"/>
    </source>
</evidence>
<dbReference type="Proteomes" id="UP000266691">
    <property type="component" value="Unassembled WGS sequence"/>
</dbReference>
<dbReference type="Pfam" id="PF00535">
    <property type="entry name" value="Glycos_transf_2"/>
    <property type="match status" value="1"/>
</dbReference>
<name>A0A3A1NNL5_9FLAO</name>
<dbReference type="Proteomes" id="UP000321621">
    <property type="component" value="Unassembled WGS sequence"/>
</dbReference>
<dbReference type="InterPro" id="IPR001173">
    <property type="entry name" value="Glyco_trans_2-like"/>
</dbReference>
<accession>A0A3A1NNL5</accession>
<keyword evidence="2" id="KW-0808">Transferase</keyword>
<gene>
    <name evidence="2" type="ORF">D2V05_04810</name>
    <name evidence="3" type="ORF">FQ017_04775</name>
</gene>
<dbReference type="RefSeq" id="WP_119646390.1">
    <property type="nucleotide sequence ID" value="NZ_QXFI01000013.1"/>
</dbReference>
<dbReference type="PANTHER" id="PTHR22916:SF3">
    <property type="entry name" value="UDP-GLCNAC:BETAGAL BETA-1,3-N-ACETYLGLUCOSAMINYLTRANSFERASE-LIKE PROTEIN 1"/>
    <property type="match status" value="1"/>
</dbReference>
<dbReference type="InterPro" id="IPR029044">
    <property type="entry name" value="Nucleotide-diphossugar_trans"/>
</dbReference>
<evidence type="ECO:0000313" key="3">
    <source>
        <dbReference type="EMBL" id="TXJ98661.1"/>
    </source>
</evidence>
<protein>
    <submittedName>
        <fullName evidence="2">Glycosyltransferase</fullName>
    </submittedName>
</protein>
<dbReference type="SUPFAM" id="SSF53448">
    <property type="entry name" value="Nucleotide-diphospho-sugar transferases"/>
    <property type="match status" value="1"/>
</dbReference>
<sequence>MQQGKVSIVIPFKNTAHYLPECLDSILGQSYSNWEVLAVDDHSNDQSFEVLSQYASKDSRIEVIKNKGGGIIPALQTAYTKSSGTFITRMDSDDIMKPQRLQRMVDNLIATGKGHIAVGLVKYFSDHGISNGYERYEKWLNGLTSKGTNFDEIYKECVIPSPCWMVHREDFERCGGFGPLRYPEDYDLTFRFYEGGLKIIPCDEILHLWRDYDTRTSRTHEHYAQNYFLDIKLHYFLQLNYDINRPLVVWGAGFKGKAIAKGLQRRGINFTWLCDNPNKIGKKIYNKELMHFDVLKTLKNPQSIITVANSKEQREIKKYLKGLGQKPMEDYFFFC</sequence>
<proteinExistence type="predicted"/>
<reference evidence="3 5" key="2">
    <citation type="submission" date="2019-07" db="EMBL/GenBank/DDBJ databases">
        <title>Draft genome of two Muricauda strains isolated from deep sea.</title>
        <authorList>
            <person name="Sun C."/>
        </authorList>
    </citation>
    <scope>NUCLEOTIDE SEQUENCE [LARGE SCALE GENOMIC DNA]</scope>
    <source>
        <strain evidence="3 5">72</strain>
    </source>
</reference>
<dbReference type="CDD" id="cd00761">
    <property type="entry name" value="Glyco_tranf_GTA_type"/>
    <property type="match status" value="1"/>
</dbReference>
<dbReference type="EMBL" id="QXFI01000013">
    <property type="protein sequence ID" value="RIV45901.1"/>
    <property type="molecule type" value="Genomic_DNA"/>
</dbReference>